<feature type="region of interest" description="Disordered" evidence="7">
    <location>
        <begin position="372"/>
        <end position="429"/>
    </location>
</feature>
<evidence type="ECO:0000313" key="10">
    <source>
        <dbReference type="EMBL" id="ADG89896.1"/>
    </source>
</evidence>
<dbReference type="InterPro" id="IPR011701">
    <property type="entry name" value="MFS"/>
</dbReference>
<keyword evidence="6 8" id="KW-0472">Membrane</keyword>
<evidence type="ECO:0000259" key="9">
    <source>
        <dbReference type="PROSITE" id="PS50850"/>
    </source>
</evidence>
<evidence type="ECO:0000256" key="8">
    <source>
        <dbReference type="SAM" id="Phobius"/>
    </source>
</evidence>
<evidence type="ECO:0000256" key="5">
    <source>
        <dbReference type="ARBA" id="ARBA00022989"/>
    </source>
</evidence>
<evidence type="ECO:0000313" key="11">
    <source>
        <dbReference type="Proteomes" id="UP000006640"/>
    </source>
</evidence>
<proteinExistence type="predicted"/>
<dbReference type="GO" id="GO:0005886">
    <property type="term" value="C:plasma membrane"/>
    <property type="evidence" value="ECO:0007669"/>
    <property type="project" value="UniProtKB-SubCell"/>
</dbReference>
<dbReference type="AlphaFoldDB" id="D6Y8G0"/>
<dbReference type="Pfam" id="PF07690">
    <property type="entry name" value="MFS_1"/>
    <property type="match status" value="1"/>
</dbReference>
<evidence type="ECO:0000256" key="3">
    <source>
        <dbReference type="ARBA" id="ARBA00022475"/>
    </source>
</evidence>
<dbReference type="PANTHER" id="PTHR43045:SF1">
    <property type="entry name" value="SHIKIMATE TRANSPORTER"/>
    <property type="match status" value="1"/>
</dbReference>
<evidence type="ECO:0000256" key="6">
    <source>
        <dbReference type="ARBA" id="ARBA00023136"/>
    </source>
</evidence>
<comment type="subcellular location">
    <subcellularLocation>
        <location evidence="1">Cell membrane</location>
        <topology evidence="1">Multi-pass membrane protein</topology>
    </subcellularLocation>
</comment>
<feature type="transmembrane region" description="Helical" evidence="8">
    <location>
        <begin position="334"/>
        <end position="355"/>
    </location>
</feature>
<evidence type="ECO:0000256" key="1">
    <source>
        <dbReference type="ARBA" id="ARBA00004651"/>
    </source>
</evidence>
<feature type="transmembrane region" description="Helical" evidence="8">
    <location>
        <begin position="90"/>
        <end position="108"/>
    </location>
</feature>
<evidence type="ECO:0000256" key="4">
    <source>
        <dbReference type="ARBA" id="ARBA00022692"/>
    </source>
</evidence>
<dbReference type="PROSITE" id="PS50850">
    <property type="entry name" value="MFS"/>
    <property type="match status" value="1"/>
</dbReference>
<feature type="domain" description="Major facilitator superfamily (MFS) profile" evidence="9">
    <location>
        <begin position="17"/>
        <end position="429"/>
    </location>
</feature>
<protein>
    <submittedName>
        <fullName evidence="10">General substrate transporter</fullName>
    </submittedName>
</protein>
<keyword evidence="4 8" id="KW-0812">Transmembrane</keyword>
<dbReference type="OrthoDB" id="8953821at2"/>
<feature type="compositionally biased region" description="Basic residues" evidence="7">
    <location>
        <begin position="385"/>
        <end position="394"/>
    </location>
</feature>
<dbReference type="RefSeq" id="WP_013133429.1">
    <property type="nucleotide sequence ID" value="NC_014165.1"/>
</dbReference>
<dbReference type="eggNOG" id="COG0477">
    <property type="taxonomic scope" value="Bacteria"/>
</dbReference>
<dbReference type="HOGENOM" id="CLU_001265_39_5_11"/>
<dbReference type="GO" id="GO:0022857">
    <property type="term" value="F:transmembrane transporter activity"/>
    <property type="evidence" value="ECO:0007669"/>
    <property type="project" value="InterPro"/>
</dbReference>
<gene>
    <name evidence="10" type="ordered locus">Tbis_3204</name>
</gene>
<evidence type="ECO:0000256" key="2">
    <source>
        <dbReference type="ARBA" id="ARBA00022448"/>
    </source>
</evidence>
<sequence>MNTPQAPAFGTGQQKRAYVASLVGTTIEWFDFFIYATSATLVFSSIFFPQLDSRVGLLASFGTFGVAFLARPVGGFVFGHLGDRIGRRATLIATLSIMGGSTGLIGLLPTWEQIGVWAPILLTILRFLQGVAIGGEWGGAVLMSVEHAPKNRIRFYGSAPQVASPLALVLSTTVMYFVARLPNEDLMSWGWRIPFLTGFVLVVVGMMIRLGVEETTDFSEVKKAGAVQRNPIGNVLRTMPGRVLAGIGLQAAVIVLFYLITTYMLTLATNVHGFTRGDTLIILLIAGTIDLFAMLGFAVLSDRFPARRMFLIGSVFTAVFAFPMFLLFDSGNMLLMTIAFTVALVVGHAPTYAVVSSLTSDLQRGRAVQRLRRGRLGRPDPDRRHGTRAARRVRPLVAAAGPADRDRGDLDHLGARGPAEGTGRRGAGR</sequence>
<feature type="compositionally biased region" description="Basic and acidic residues" evidence="7">
    <location>
        <begin position="403"/>
        <end position="414"/>
    </location>
</feature>
<dbReference type="InterPro" id="IPR036259">
    <property type="entry name" value="MFS_trans_sf"/>
</dbReference>
<accession>D6Y8G0</accession>
<feature type="transmembrane region" description="Helical" evidence="8">
    <location>
        <begin position="155"/>
        <end position="179"/>
    </location>
</feature>
<dbReference type="SUPFAM" id="SSF103473">
    <property type="entry name" value="MFS general substrate transporter"/>
    <property type="match status" value="1"/>
</dbReference>
<evidence type="ECO:0000256" key="7">
    <source>
        <dbReference type="SAM" id="MobiDB-lite"/>
    </source>
</evidence>
<keyword evidence="2" id="KW-0813">Transport</keyword>
<feature type="transmembrane region" description="Helical" evidence="8">
    <location>
        <begin position="57"/>
        <end position="78"/>
    </location>
</feature>
<dbReference type="PANTHER" id="PTHR43045">
    <property type="entry name" value="SHIKIMATE TRANSPORTER"/>
    <property type="match status" value="1"/>
</dbReference>
<feature type="transmembrane region" description="Helical" evidence="8">
    <location>
        <begin position="309"/>
        <end position="328"/>
    </location>
</feature>
<feature type="transmembrane region" description="Helical" evidence="8">
    <location>
        <begin position="243"/>
        <end position="260"/>
    </location>
</feature>
<feature type="transmembrane region" description="Helical" evidence="8">
    <location>
        <begin position="114"/>
        <end position="134"/>
    </location>
</feature>
<keyword evidence="3" id="KW-1003">Cell membrane</keyword>
<dbReference type="KEGG" id="tbi:Tbis_3204"/>
<reference evidence="10 11" key="1">
    <citation type="submission" date="2010-01" db="EMBL/GenBank/DDBJ databases">
        <title>The complete genome of Thermobispora bispora DSM 43833.</title>
        <authorList>
            <consortium name="US DOE Joint Genome Institute (JGI-PGF)"/>
            <person name="Lucas S."/>
            <person name="Copeland A."/>
            <person name="Lapidus A."/>
            <person name="Glavina del Rio T."/>
            <person name="Dalin E."/>
            <person name="Tice H."/>
            <person name="Bruce D."/>
            <person name="Goodwin L."/>
            <person name="Pitluck S."/>
            <person name="Kyrpides N."/>
            <person name="Mavromatis K."/>
            <person name="Ivanova N."/>
            <person name="Mikhailova N."/>
            <person name="Chertkov O."/>
            <person name="Brettin T."/>
            <person name="Detter J.C."/>
            <person name="Han C."/>
            <person name="Larimer F."/>
            <person name="Land M."/>
            <person name="Hauser L."/>
            <person name="Markowitz V."/>
            <person name="Cheng J.-F."/>
            <person name="Hugenholtz P."/>
            <person name="Woyke T."/>
            <person name="Wu D."/>
            <person name="Jando M."/>
            <person name="Schneider S."/>
            <person name="Klenk H.-P."/>
            <person name="Eisen J.A."/>
        </authorList>
    </citation>
    <scope>NUCLEOTIDE SEQUENCE [LARGE SCALE GENOMIC DNA]</scope>
    <source>
        <strain evidence="11">ATCC 19993 / DSM 43833 / CBS 139.67 / JCM 10125 / KCTC 9307 / NBRC 14880 / R51</strain>
    </source>
</reference>
<feature type="transmembrane region" description="Helical" evidence="8">
    <location>
        <begin position="280"/>
        <end position="300"/>
    </location>
</feature>
<dbReference type="EMBL" id="CP001874">
    <property type="protein sequence ID" value="ADG89896.1"/>
    <property type="molecule type" value="Genomic_DNA"/>
</dbReference>
<dbReference type="Proteomes" id="UP000006640">
    <property type="component" value="Chromosome"/>
</dbReference>
<organism evidence="10 11">
    <name type="scientific">Thermobispora bispora (strain ATCC 19993 / DSM 43833 / CBS 139.67 / JCM 10125 / KCTC 9307 / NBRC 14880 / R51)</name>
    <dbReference type="NCBI Taxonomy" id="469371"/>
    <lineage>
        <taxon>Bacteria</taxon>
        <taxon>Bacillati</taxon>
        <taxon>Actinomycetota</taxon>
        <taxon>Actinomycetes</taxon>
        <taxon>Streptosporangiales</taxon>
        <taxon>Streptosporangiaceae</taxon>
        <taxon>Thermobispora</taxon>
    </lineage>
</organism>
<dbReference type="InterPro" id="IPR020846">
    <property type="entry name" value="MFS_dom"/>
</dbReference>
<name>D6Y8G0_THEBD</name>
<keyword evidence="11" id="KW-1185">Reference proteome</keyword>
<dbReference type="CDD" id="cd17369">
    <property type="entry name" value="MFS_ShiA_like"/>
    <property type="match status" value="1"/>
</dbReference>
<feature type="transmembrane region" description="Helical" evidence="8">
    <location>
        <begin position="191"/>
        <end position="212"/>
    </location>
</feature>
<keyword evidence="5 8" id="KW-1133">Transmembrane helix</keyword>
<dbReference type="Gene3D" id="1.20.1250.20">
    <property type="entry name" value="MFS general substrate transporter like domains"/>
    <property type="match status" value="2"/>
</dbReference>